<evidence type="ECO:0000256" key="7">
    <source>
        <dbReference type="PIRSR" id="PIRSR600223-1"/>
    </source>
</evidence>
<dbReference type="PANTHER" id="PTHR43390">
    <property type="entry name" value="SIGNAL PEPTIDASE I"/>
    <property type="match status" value="1"/>
</dbReference>
<dbReference type="PROSITE" id="PS00761">
    <property type="entry name" value="SPASE_I_3"/>
    <property type="match status" value="1"/>
</dbReference>
<evidence type="ECO:0000256" key="3">
    <source>
        <dbReference type="ARBA" id="ARBA00013208"/>
    </source>
</evidence>
<dbReference type="OrthoDB" id="9802919at2"/>
<reference evidence="11" key="2">
    <citation type="journal article" date="2017" name="Genome Announc.">
        <title>Draft genome sequence of Paludibacter jiangxiensis NM7(T), a propionate-producing fermentative bacterium.</title>
        <authorList>
            <person name="Qiu Y.-L."/>
            <person name="Tourlousse D.M."/>
            <person name="Matsuura N."/>
            <person name="Ohashi A."/>
            <person name="Sekiguchi Y."/>
        </authorList>
    </citation>
    <scope>NUCLEOTIDE SEQUENCE [LARGE SCALE GENOMIC DNA]</scope>
    <source>
        <strain evidence="11">NM7</strain>
    </source>
</reference>
<evidence type="ECO:0000256" key="2">
    <source>
        <dbReference type="ARBA" id="ARBA00009370"/>
    </source>
</evidence>
<feature type="domain" description="Peptidase S26" evidence="9">
    <location>
        <begin position="63"/>
        <end position="261"/>
    </location>
</feature>
<dbReference type="GO" id="GO:0004252">
    <property type="term" value="F:serine-type endopeptidase activity"/>
    <property type="evidence" value="ECO:0007669"/>
    <property type="project" value="InterPro"/>
</dbReference>
<dbReference type="PRINTS" id="PR00727">
    <property type="entry name" value="LEADERPTASE"/>
</dbReference>
<dbReference type="InterPro" id="IPR019758">
    <property type="entry name" value="Pept_S26A_signal_pept_1_CS"/>
</dbReference>
<dbReference type="GO" id="GO:0006465">
    <property type="term" value="P:signal peptide processing"/>
    <property type="evidence" value="ECO:0007669"/>
    <property type="project" value="InterPro"/>
</dbReference>
<dbReference type="PANTHER" id="PTHR43390:SF1">
    <property type="entry name" value="CHLOROPLAST PROCESSING PEPTIDASE"/>
    <property type="match status" value="1"/>
</dbReference>
<gene>
    <name evidence="10" type="ORF">PJIAN_1482</name>
</gene>
<feature type="active site" evidence="7">
    <location>
        <position position="236"/>
    </location>
</feature>
<dbReference type="GO" id="GO:0009003">
    <property type="term" value="F:signal peptidase activity"/>
    <property type="evidence" value="ECO:0007669"/>
    <property type="project" value="UniProtKB-EC"/>
</dbReference>
<dbReference type="Gene3D" id="2.10.109.10">
    <property type="entry name" value="Umud Fragment, subunit A"/>
    <property type="match status" value="2"/>
</dbReference>
<proteinExistence type="inferred from homology"/>
<evidence type="ECO:0000256" key="5">
    <source>
        <dbReference type="ARBA" id="ARBA00022801"/>
    </source>
</evidence>
<comment type="catalytic activity">
    <reaction evidence="1">
        <text>Cleavage of hydrophobic, N-terminal signal or leader sequences from secreted and periplasmic proteins.</text>
        <dbReference type="EC" id="3.4.21.89"/>
    </reaction>
</comment>
<sequence>MEQPLKQWIKFGVAALFCILFTVWIGWWPILLLLPFIFDVYITKKIPWTWWRESKNPTVRTVMSWVDAIVFALVAVYIINLFFFQNYQIPSSSLEKSLLVGDFLFVSKVAYGPRVPNTPLSFPLVQNTLPVFNCKSYFETPQLPYKRLLGTGHVKRGDIVVFNFPAGDTITILQQNPDYYSNCYQEGLSFLKQQAPDMKPTPEMCYRFGRDIVKAKESYYGKMMYRPVDKRENYVKRCIGLPGETLKIINNQVYINGKIVYDHPGVQYNYWIQTDGSLLTDEQFEELGVSNDDRTLLTQTYGDDIMRQLGYKLAPNGKVNPVYCLPLTHEKYLLLKKYRNIRSILTEPSIMGGDVFPLGNTKGWTRDNYGPLWIPKKGATIALTPDNLLAYQRIIEAYEHNTLQIKNGVAYINGQPAKTYTFKMDYYWMMGDNRHKSADSRFWGFVPEDHIVGQPLFVWLSLDKDKTFLGKIRWNRFFKLATH</sequence>
<evidence type="ECO:0000313" key="11">
    <source>
        <dbReference type="Proteomes" id="UP000076586"/>
    </source>
</evidence>
<dbReference type="STRING" id="681398.PJIAN_1482"/>
<keyword evidence="8" id="KW-1133">Transmembrane helix</keyword>
<dbReference type="SUPFAM" id="SSF51306">
    <property type="entry name" value="LexA/Signal peptidase"/>
    <property type="match status" value="1"/>
</dbReference>
<keyword evidence="8" id="KW-0472">Membrane</keyword>
<protein>
    <recommendedName>
        <fullName evidence="4">Signal peptidase I</fullName>
        <ecNumber evidence="3">3.4.21.89</ecNumber>
    </recommendedName>
    <alternativeName>
        <fullName evidence="6">Leader peptidase I</fullName>
    </alternativeName>
</protein>
<comment type="similarity">
    <text evidence="2">Belongs to the peptidase S26 family.</text>
</comment>
<dbReference type="AlphaFoldDB" id="A0A161LD03"/>
<dbReference type="GO" id="GO:0016020">
    <property type="term" value="C:membrane"/>
    <property type="evidence" value="ECO:0007669"/>
    <property type="project" value="InterPro"/>
</dbReference>
<name>A0A161LD03_9BACT</name>
<evidence type="ECO:0000256" key="8">
    <source>
        <dbReference type="SAM" id="Phobius"/>
    </source>
</evidence>
<dbReference type="CDD" id="cd06530">
    <property type="entry name" value="S26_SPase_I"/>
    <property type="match status" value="2"/>
</dbReference>
<dbReference type="Proteomes" id="UP000076586">
    <property type="component" value="Unassembled WGS sequence"/>
</dbReference>
<dbReference type="EC" id="3.4.21.89" evidence="3"/>
<keyword evidence="11" id="KW-1185">Reference proteome</keyword>
<keyword evidence="5" id="KW-0378">Hydrolase</keyword>
<comment type="caution">
    <text evidence="10">The sequence shown here is derived from an EMBL/GenBank/DDBJ whole genome shotgun (WGS) entry which is preliminary data.</text>
</comment>
<feature type="active site" evidence="7">
    <location>
        <position position="93"/>
    </location>
</feature>
<dbReference type="Pfam" id="PF10502">
    <property type="entry name" value="Peptidase_S26"/>
    <property type="match status" value="2"/>
</dbReference>
<feature type="transmembrane region" description="Helical" evidence="8">
    <location>
        <begin position="12"/>
        <end position="42"/>
    </location>
</feature>
<dbReference type="EMBL" id="BDCR01000001">
    <property type="protein sequence ID" value="GAT61895.1"/>
    <property type="molecule type" value="Genomic_DNA"/>
</dbReference>
<feature type="domain" description="Peptidase S26" evidence="9">
    <location>
        <begin position="422"/>
        <end position="459"/>
    </location>
</feature>
<evidence type="ECO:0000256" key="6">
    <source>
        <dbReference type="ARBA" id="ARBA00029906"/>
    </source>
</evidence>
<evidence type="ECO:0000256" key="1">
    <source>
        <dbReference type="ARBA" id="ARBA00000677"/>
    </source>
</evidence>
<dbReference type="InterPro" id="IPR019533">
    <property type="entry name" value="Peptidase_S26"/>
</dbReference>
<accession>A0A161LD03</accession>
<evidence type="ECO:0000313" key="10">
    <source>
        <dbReference type="EMBL" id="GAT61895.1"/>
    </source>
</evidence>
<evidence type="ECO:0000256" key="4">
    <source>
        <dbReference type="ARBA" id="ARBA00019232"/>
    </source>
</evidence>
<reference evidence="11" key="1">
    <citation type="submission" date="2016-04" db="EMBL/GenBank/DDBJ databases">
        <title>Draft genome sequence of Paludibacter jiangxiensis strain NM7.</title>
        <authorList>
            <person name="Qiu Y."/>
            <person name="Matsuura N."/>
            <person name="Ohashi A."/>
            <person name="Tourlousse M.D."/>
            <person name="Sekiguchi Y."/>
        </authorList>
    </citation>
    <scope>NUCLEOTIDE SEQUENCE [LARGE SCALE GENOMIC DNA]</scope>
    <source>
        <strain evidence="11">NM7</strain>
    </source>
</reference>
<keyword evidence="8" id="KW-0812">Transmembrane</keyword>
<feature type="transmembrane region" description="Helical" evidence="8">
    <location>
        <begin position="62"/>
        <end position="84"/>
    </location>
</feature>
<dbReference type="InterPro" id="IPR000223">
    <property type="entry name" value="Pept_S26A_signal_pept_1"/>
</dbReference>
<dbReference type="RefSeq" id="WP_068701651.1">
    <property type="nucleotide sequence ID" value="NZ_BDCR01000001.1"/>
</dbReference>
<dbReference type="InterPro" id="IPR036286">
    <property type="entry name" value="LexA/Signal_pep-like_sf"/>
</dbReference>
<evidence type="ECO:0000259" key="9">
    <source>
        <dbReference type="Pfam" id="PF10502"/>
    </source>
</evidence>
<organism evidence="10 11">
    <name type="scientific">Paludibacter jiangxiensis</name>
    <dbReference type="NCBI Taxonomy" id="681398"/>
    <lineage>
        <taxon>Bacteria</taxon>
        <taxon>Pseudomonadati</taxon>
        <taxon>Bacteroidota</taxon>
        <taxon>Bacteroidia</taxon>
        <taxon>Bacteroidales</taxon>
        <taxon>Paludibacteraceae</taxon>
        <taxon>Paludibacter</taxon>
    </lineage>
</organism>